<feature type="compositionally biased region" description="Low complexity" evidence="1">
    <location>
        <begin position="9"/>
        <end position="23"/>
    </location>
</feature>
<comment type="caution">
    <text evidence="3">The sequence shown here is derived from an EMBL/GenBank/DDBJ whole genome shotgun (WGS) entry which is preliminary data.</text>
</comment>
<evidence type="ECO:0000313" key="3">
    <source>
        <dbReference type="EMBL" id="MDP4301424.1"/>
    </source>
</evidence>
<sequence>MHALHAVHASPAGTGSGPGPVASRDTAASRLLLEMQSELPNLSPKLGHVARYCIDHAATLHHHRIQDVARACGTIPASVVRLAQRFGLRGFQELKYAMVERAGRETPDPVATPDDWLHPDSARALADIEASALGLGSLKGLVVRPEFRLAVQALRGARRIHVVAAGPTDETLATHLRGGLQVLGPHPEAAAQPGDWLVQVAVWQDLTPETRPRDPLPYGPRVLSLVRGRMNRHELRAHGGIVMRLGTDSRRLLNALALCEALARSLHPEPRRLT</sequence>
<dbReference type="InterPro" id="IPR047640">
    <property type="entry name" value="RpiR-like"/>
</dbReference>
<dbReference type="Gene3D" id="1.10.10.10">
    <property type="entry name" value="Winged helix-like DNA-binding domain superfamily/Winged helix DNA-binding domain"/>
    <property type="match status" value="1"/>
</dbReference>
<dbReference type="PANTHER" id="PTHR30514:SF18">
    <property type="entry name" value="RPIR-FAMILY TRANSCRIPTIONAL REGULATOR"/>
    <property type="match status" value="1"/>
</dbReference>
<dbReference type="InterPro" id="IPR036388">
    <property type="entry name" value="WH-like_DNA-bd_sf"/>
</dbReference>
<name>A0ABT9G4K8_LEPDI</name>
<feature type="domain" description="HTH rpiR-type" evidence="2">
    <location>
        <begin position="29"/>
        <end position="105"/>
    </location>
</feature>
<feature type="region of interest" description="Disordered" evidence="1">
    <location>
        <begin position="1"/>
        <end position="24"/>
    </location>
</feature>
<dbReference type="Proteomes" id="UP001235760">
    <property type="component" value="Unassembled WGS sequence"/>
</dbReference>
<protein>
    <recommendedName>
        <fullName evidence="2">HTH rpiR-type domain-containing protein</fullName>
    </recommendedName>
</protein>
<gene>
    <name evidence="3" type="ORF">Q8X39_12310</name>
</gene>
<dbReference type="RefSeq" id="WP_305749980.1">
    <property type="nucleotide sequence ID" value="NZ_JAUZEE010000006.1"/>
</dbReference>
<evidence type="ECO:0000256" key="1">
    <source>
        <dbReference type="SAM" id="MobiDB-lite"/>
    </source>
</evidence>
<proteinExistence type="predicted"/>
<dbReference type="InterPro" id="IPR009057">
    <property type="entry name" value="Homeodomain-like_sf"/>
</dbReference>
<accession>A0ABT9G4K8</accession>
<dbReference type="SUPFAM" id="SSF46689">
    <property type="entry name" value="Homeodomain-like"/>
    <property type="match status" value="1"/>
</dbReference>
<evidence type="ECO:0000313" key="4">
    <source>
        <dbReference type="Proteomes" id="UP001235760"/>
    </source>
</evidence>
<keyword evidence="4" id="KW-1185">Reference proteome</keyword>
<evidence type="ECO:0000259" key="2">
    <source>
        <dbReference type="PROSITE" id="PS51071"/>
    </source>
</evidence>
<dbReference type="InterPro" id="IPR000281">
    <property type="entry name" value="HTH_RpiR"/>
</dbReference>
<dbReference type="EMBL" id="JAUZEE010000006">
    <property type="protein sequence ID" value="MDP4301424.1"/>
    <property type="molecule type" value="Genomic_DNA"/>
</dbReference>
<reference evidence="3 4" key="1">
    <citation type="submission" date="2023-08" db="EMBL/GenBank/DDBJ databases">
        <authorList>
            <person name="Roldan D.M."/>
            <person name="Menes R.J."/>
        </authorList>
    </citation>
    <scope>NUCLEOTIDE SEQUENCE [LARGE SCALE GENOMIC DNA]</scope>
    <source>
        <strain evidence="3 4">CCM 2812</strain>
    </source>
</reference>
<organism evidence="3 4">
    <name type="scientific">Leptothrix discophora</name>
    <dbReference type="NCBI Taxonomy" id="89"/>
    <lineage>
        <taxon>Bacteria</taxon>
        <taxon>Pseudomonadati</taxon>
        <taxon>Pseudomonadota</taxon>
        <taxon>Betaproteobacteria</taxon>
        <taxon>Burkholderiales</taxon>
        <taxon>Sphaerotilaceae</taxon>
        <taxon>Leptothrix</taxon>
    </lineage>
</organism>
<dbReference type="PANTHER" id="PTHR30514">
    <property type="entry name" value="GLUCOKINASE"/>
    <property type="match status" value="1"/>
</dbReference>
<dbReference type="PROSITE" id="PS51071">
    <property type="entry name" value="HTH_RPIR"/>
    <property type="match status" value="1"/>
</dbReference>
<dbReference type="Pfam" id="PF01418">
    <property type="entry name" value="HTH_6"/>
    <property type="match status" value="1"/>
</dbReference>